<dbReference type="EMBL" id="WJQU01000002">
    <property type="protein sequence ID" value="KAJ6642997.1"/>
    <property type="molecule type" value="Genomic_DNA"/>
</dbReference>
<proteinExistence type="predicted"/>
<comment type="caution">
    <text evidence="2">The sequence shown here is derived from an EMBL/GenBank/DDBJ whole genome shotgun (WGS) entry which is preliminary data.</text>
</comment>
<accession>A0A9Q0N3N7</accession>
<dbReference type="AlphaFoldDB" id="A0A9Q0N3N7"/>
<dbReference type="OrthoDB" id="7989901at2759"/>
<evidence type="ECO:0000256" key="1">
    <source>
        <dbReference type="SAM" id="MobiDB-lite"/>
    </source>
</evidence>
<sequence length="105" mass="11244">DFAKSISSDSQVASEGIKTTSTTSCEPAQSPAMKSSTVSPFTTSPSPPLILTPVDDDEQSQYNSSEELAMIFGMKTPSPAETIASNKILNVIEIQNETKIYVKLL</sequence>
<organism evidence="2 3">
    <name type="scientific">Pseudolycoriella hygida</name>
    <dbReference type="NCBI Taxonomy" id="35572"/>
    <lineage>
        <taxon>Eukaryota</taxon>
        <taxon>Metazoa</taxon>
        <taxon>Ecdysozoa</taxon>
        <taxon>Arthropoda</taxon>
        <taxon>Hexapoda</taxon>
        <taxon>Insecta</taxon>
        <taxon>Pterygota</taxon>
        <taxon>Neoptera</taxon>
        <taxon>Endopterygota</taxon>
        <taxon>Diptera</taxon>
        <taxon>Nematocera</taxon>
        <taxon>Sciaroidea</taxon>
        <taxon>Sciaridae</taxon>
        <taxon>Pseudolycoriella</taxon>
    </lineage>
</organism>
<feature type="region of interest" description="Disordered" evidence="1">
    <location>
        <begin position="1"/>
        <end position="59"/>
    </location>
</feature>
<reference evidence="2" key="1">
    <citation type="submission" date="2022-07" db="EMBL/GenBank/DDBJ databases">
        <authorList>
            <person name="Trinca V."/>
            <person name="Uliana J.V.C."/>
            <person name="Torres T.T."/>
            <person name="Ward R.J."/>
            <person name="Monesi N."/>
        </authorList>
    </citation>
    <scope>NUCLEOTIDE SEQUENCE</scope>
    <source>
        <strain evidence="2">HSMRA1968</strain>
        <tissue evidence="2">Whole embryos</tissue>
    </source>
</reference>
<feature type="non-terminal residue" evidence="2">
    <location>
        <position position="105"/>
    </location>
</feature>
<dbReference type="Proteomes" id="UP001151699">
    <property type="component" value="Chromosome B"/>
</dbReference>
<feature type="compositionally biased region" description="Polar residues" evidence="1">
    <location>
        <begin position="1"/>
        <end position="27"/>
    </location>
</feature>
<feature type="non-terminal residue" evidence="2">
    <location>
        <position position="1"/>
    </location>
</feature>
<protein>
    <submittedName>
        <fullName evidence="2">Uncharacterized protein</fullName>
    </submittedName>
</protein>
<gene>
    <name evidence="2" type="ORF">Bhyg_07953</name>
</gene>
<name>A0A9Q0N3N7_9DIPT</name>
<keyword evidence="3" id="KW-1185">Reference proteome</keyword>
<evidence type="ECO:0000313" key="3">
    <source>
        <dbReference type="Proteomes" id="UP001151699"/>
    </source>
</evidence>
<feature type="compositionally biased region" description="Low complexity" evidence="1">
    <location>
        <begin position="35"/>
        <end position="44"/>
    </location>
</feature>
<evidence type="ECO:0000313" key="2">
    <source>
        <dbReference type="EMBL" id="KAJ6642997.1"/>
    </source>
</evidence>